<comment type="caution">
    <text evidence="1">The sequence shown here is derived from an EMBL/GenBank/DDBJ whole genome shotgun (WGS) entry which is preliminary data.</text>
</comment>
<dbReference type="InterPro" id="IPR004242">
    <property type="entry name" value="Transposase_21"/>
</dbReference>
<sequence length="148" mass="17670">MEKLIKSLGLPIEKIDACRNDCLLHWNDDIDLDYCKFYRQARYKPTKDEILTTRRSHMPFLDLPHTPLLQRLYASKATIEQMTWHTNYQMGDGSMCHPTDVEAWRYFDRTYPDFVVELRNVRLGLCMDGFAPHGQYSHTYSYRYTYTV</sequence>
<dbReference type="Pfam" id="PF02992">
    <property type="entry name" value="Transposase_21"/>
    <property type="match status" value="1"/>
</dbReference>
<name>A0AAW2K136_9LAMI</name>
<protein>
    <submittedName>
        <fullName evidence="1">Uncharacterized protein</fullName>
    </submittedName>
</protein>
<dbReference type="PANTHER" id="PTHR10775:SF182">
    <property type="entry name" value="TRANSPOSON, EN_SPM-LIKE, TRANSPOSASE-ASSOCIATED DOMAIN PROTEIN-RELATED"/>
    <property type="match status" value="1"/>
</dbReference>
<reference evidence="1" key="2">
    <citation type="journal article" date="2024" name="Plant">
        <title>Genomic evolution and insights into agronomic trait innovations of Sesamum species.</title>
        <authorList>
            <person name="Miao H."/>
            <person name="Wang L."/>
            <person name="Qu L."/>
            <person name="Liu H."/>
            <person name="Sun Y."/>
            <person name="Le M."/>
            <person name="Wang Q."/>
            <person name="Wei S."/>
            <person name="Zheng Y."/>
            <person name="Lin W."/>
            <person name="Duan Y."/>
            <person name="Cao H."/>
            <person name="Xiong S."/>
            <person name="Wang X."/>
            <person name="Wei L."/>
            <person name="Li C."/>
            <person name="Ma Q."/>
            <person name="Ju M."/>
            <person name="Zhao R."/>
            <person name="Li G."/>
            <person name="Mu C."/>
            <person name="Tian Q."/>
            <person name="Mei H."/>
            <person name="Zhang T."/>
            <person name="Gao T."/>
            <person name="Zhang H."/>
        </authorList>
    </citation>
    <scope>NUCLEOTIDE SEQUENCE</scope>
    <source>
        <strain evidence="1">G01</strain>
    </source>
</reference>
<evidence type="ECO:0000313" key="1">
    <source>
        <dbReference type="EMBL" id="KAL0300469.1"/>
    </source>
</evidence>
<accession>A0AAW2K136</accession>
<dbReference type="AlphaFoldDB" id="A0AAW2K136"/>
<reference evidence="1" key="1">
    <citation type="submission" date="2020-06" db="EMBL/GenBank/DDBJ databases">
        <authorList>
            <person name="Li T."/>
            <person name="Hu X."/>
            <person name="Zhang T."/>
            <person name="Song X."/>
            <person name="Zhang H."/>
            <person name="Dai N."/>
            <person name="Sheng W."/>
            <person name="Hou X."/>
            <person name="Wei L."/>
        </authorList>
    </citation>
    <scope>NUCLEOTIDE SEQUENCE</scope>
    <source>
        <strain evidence="1">G01</strain>
        <tissue evidence="1">Leaf</tissue>
    </source>
</reference>
<proteinExistence type="predicted"/>
<gene>
    <name evidence="1" type="ORF">Sangu_3119100</name>
</gene>
<dbReference type="PANTHER" id="PTHR10775">
    <property type="entry name" value="OS08G0208400 PROTEIN"/>
    <property type="match status" value="1"/>
</dbReference>
<organism evidence="1">
    <name type="scientific">Sesamum angustifolium</name>
    <dbReference type="NCBI Taxonomy" id="2727405"/>
    <lineage>
        <taxon>Eukaryota</taxon>
        <taxon>Viridiplantae</taxon>
        <taxon>Streptophyta</taxon>
        <taxon>Embryophyta</taxon>
        <taxon>Tracheophyta</taxon>
        <taxon>Spermatophyta</taxon>
        <taxon>Magnoliopsida</taxon>
        <taxon>eudicotyledons</taxon>
        <taxon>Gunneridae</taxon>
        <taxon>Pentapetalae</taxon>
        <taxon>asterids</taxon>
        <taxon>lamiids</taxon>
        <taxon>Lamiales</taxon>
        <taxon>Pedaliaceae</taxon>
        <taxon>Sesamum</taxon>
    </lineage>
</organism>
<dbReference type="EMBL" id="JACGWK010000321">
    <property type="protein sequence ID" value="KAL0300469.1"/>
    <property type="molecule type" value="Genomic_DNA"/>
</dbReference>